<dbReference type="CDD" id="cd05151">
    <property type="entry name" value="ChoK-like"/>
    <property type="match status" value="1"/>
</dbReference>
<keyword evidence="3" id="KW-1185">Reference proteome</keyword>
<evidence type="ECO:0000313" key="3">
    <source>
        <dbReference type="Proteomes" id="UP000294743"/>
    </source>
</evidence>
<dbReference type="PANTHER" id="PTHR22603:SF66">
    <property type="entry name" value="ETHANOLAMINE KINASE"/>
    <property type="match status" value="1"/>
</dbReference>
<protein>
    <submittedName>
        <fullName evidence="2">Phosphotransferase family enzyme</fullName>
    </submittedName>
</protein>
<dbReference type="Gene3D" id="3.30.200.20">
    <property type="entry name" value="Phosphorylase Kinase, domain 1"/>
    <property type="match status" value="1"/>
</dbReference>
<dbReference type="SUPFAM" id="SSF56112">
    <property type="entry name" value="Protein kinase-like (PK-like)"/>
    <property type="match status" value="1"/>
</dbReference>
<accession>A0A4R7ZNT6</accession>
<dbReference type="AlphaFoldDB" id="A0A4R7ZNT6"/>
<dbReference type="InterPro" id="IPR011009">
    <property type="entry name" value="Kinase-like_dom_sf"/>
</dbReference>
<evidence type="ECO:0000259" key="1">
    <source>
        <dbReference type="Pfam" id="PF01636"/>
    </source>
</evidence>
<proteinExistence type="predicted"/>
<dbReference type="GO" id="GO:0004305">
    <property type="term" value="F:ethanolamine kinase activity"/>
    <property type="evidence" value="ECO:0007669"/>
    <property type="project" value="TreeGrafter"/>
</dbReference>
<sequence length="272" mass="32114">MKELYKLLEKLFPTKEIHIEVLDKGISNQNYLVHVEHSTYVMRVPFPDQGHVFSRLHEAEINDCVRDLDVPCIYFDPKTGIKLTNYIPDLAEYEECTDENKIERAALLVKALHQKPAPDFDFDPIATLKTYQKMLQTPIYDLTDYQYIVDKVKNIKHTKVLCHNDLVSGNLLFGNDRDYLIDYEYAAANDALFDVMSFLSENNITDPTLRQRFYDVYFDEMNEDIMHSLSIWENFHNLLWCTWAMMLYEKRHESIYKEIAKMKYDALVASHT</sequence>
<keyword evidence="2" id="KW-0808">Transferase</keyword>
<dbReference type="EMBL" id="SODD01000018">
    <property type="protein sequence ID" value="TDW16960.1"/>
    <property type="molecule type" value="Genomic_DNA"/>
</dbReference>
<dbReference type="Pfam" id="PF01636">
    <property type="entry name" value="APH"/>
    <property type="match status" value="1"/>
</dbReference>
<evidence type="ECO:0000313" key="2">
    <source>
        <dbReference type="EMBL" id="TDW16960.1"/>
    </source>
</evidence>
<dbReference type="PANTHER" id="PTHR22603">
    <property type="entry name" value="CHOLINE/ETHANOALAMINE KINASE"/>
    <property type="match status" value="1"/>
</dbReference>
<dbReference type="RefSeq" id="WP_134169582.1">
    <property type="nucleotide sequence ID" value="NZ_SODD01000018.1"/>
</dbReference>
<dbReference type="InterPro" id="IPR002575">
    <property type="entry name" value="Aminoglycoside_PTrfase"/>
</dbReference>
<feature type="domain" description="Aminoglycoside phosphotransferase" evidence="1">
    <location>
        <begin position="19"/>
        <end position="218"/>
    </location>
</feature>
<dbReference type="GO" id="GO:0006646">
    <property type="term" value="P:phosphatidylethanolamine biosynthetic process"/>
    <property type="evidence" value="ECO:0007669"/>
    <property type="project" value="TreeGrafter"/>
</dbReference>
<name>A0A4R7ZNT6_9FIRM</name>
<reference evidence="2 3" key="1">
    <citation type="submission" date="2019-03" db="EMBL/GenBank/DDBJ databases">
        <title>Genomic Encyclopedia of Type Strains, Phase IV (KMG-IV): sequencing the most valuable type-strain genomes for metagenomic binning, comparative biology and taxonomic classification.</title>
        <authorList>
            <person name="Goeker M."/>
        </authorList>
    </citation>
    <scope>NUCLEOTIDE SEQUENCE [LARGE SCALE GENOMIC DNA]</scope>
    <source>
        <strain evidence="2 3">DSM 28867</strain>
    </source>
</reference>
<gene>
    <name evidence="2" type="ORF">EDD63_11828</name>
</gene>
<dbReference type="GO" id="GO:0005737">
    <property type="term" value="C:cytoplasm"/>
    <property type="evidence" value="ECO:0007669"/>
    <property type="project" value="TreeGrafter"/>
</dbReference>
<dbReference type="Proteomes" id="UP000294743">
    <property type="component" value="Unassembled WGS sequence"/>
</dbReference>
<dbReference type="Gene3D" id="3.90.1200.10">
    <property type="match status" value="1"/>
</dbReference>
<comment type="caution">
    <text evidence="2">The sequence shown here is derived from an EMBL/GenBank/DDBJ whole genome shotgun (WGS) entry which is preliminary data.</text>
</comment>
<dbReference type="OrthoDB" id="9803871at2"/>
<organism evidence="2 3">
    <name type="scientific">Breznakia blatticola</name>
    <dbReference type="NCBI Taxonomy" id="1754012"/>
    <lineage>
        <taxon>Bacteria</taxon>
        <taxon>Bacillati</taxon>
        <taxon>Bacillota</taxon>
        <taxon>Erysipelotrichia</taxon>
        <taxon>Erysipelotrichales</taxon>
        <taxon>Erysipelotrichaceae</taxon>
        <taxon>Breznakia</taxon>
    </lineage>
</organism>